<protein>
    <submittedName>
        <fullName evidence="2">Uncharacterized protein</fullName>
    </submittedName>
</protein>
<reference evidence="2" key="1">
    <citation type="submission" date="2016-04" db="EMBL/GenBank/DDBJ databases">
        <authorList>
            <person name="Tabuchi Yagui T.R."/>
        </authorList>
    </citation>
    <scope>NUCLEOTIDE SEQUENCE [LARGE SCALE GENOMIC DNA]</scope>
    <source>
        <strain evidence="2">NIES-26</strain>
    </source>
</reference>
<feature type="region of interest" description="Disordered" evidence="1">
    <location>
        <begin position="1"/>
        <end position="24"/>
    </location>
</feature>
<keyword evidence="3" id="KW-1185">Reference proteome</keyword>
<accession>A0A367RVC1</accession>
<evidence type="ECO:0000313" key="2">
    <source>
        <dbReference type="EMBL" id="RCJ39660.1"/>
    </source>
</evidence>
<dbReference type="AlphaFoldDB" id="A0A367RVC1"/>
<dbReference type="EMBL" id="LXQD01000065">
    <property type="protein sequence ID" value="RCJ39660.1"/>
    <property type="molecule type" value="Genomic_DNA"/>
</dbReference>
<sequence length="127" mass="13625">MSKRKANGRLSPQVSRAAQGAVSRRQQSVRAVRYYGEALAVFSQRGDAGAKAVSVNSKVLLAQRSATLGASPVRVLGSHCVGRVSRLVPLKRNPHGRGLPNKKIINRLGEQGRQGEKKLDTGIGCRN</sequence>
<dbReference type="Proteomes" id="UP000252107">
    <property type="component" value="Unassembled WGS sequence"/>
</dbReference>
<comment type="caution">
    <text evidence="2">The sequence shown here is derived from an EMBL/GenBank/DDBJ whole genome shotgun (WGS) entry which is preliminary data.</text>
</comment>
<evidence type="ECO:0000256" key="1">
    <source>
        <dbReference type="SAM" id="MobiDB-lite"/>
    </source>
</evidence>
<organism evidence="2 3">
    <name type="scientific">Nostoc minutum NIES-26</name>
    <dbReference type="NCBI Taxonomy" id="1844469"/>
    <lineage>
        <taxon>Bacteria</taxon>
        <taxon>Bacillati</taxon>
        <taxon>Cyanobacteriota</taxon>
        <taxon>Cyanophyceae</taxon>
        <taxon>Nostocales</taxon>
        <taxon>Nostocaceae</taxon>
        <taxon>Nostoc</taxon>
    </lineage>
</organism>
<proteinExistence type="predicted"/>
<evidence type="ECO:0000313" key="3">
    <source>
        <dbReference type="Proteomes" id="UP000252107"/>
    </source>
</evidence>
<name>A0A367RVC1_9NOSO</name>
<gene>
    <name evidence="2" type="ORF">A6770_11255</name>
</gene>